<evidence type="ECO:0000313" key="1">
    <source>
        <dbReference type="EMBL" id="KAF5782771.1"/>
    </source>
</evidence>
<reference evidence="1" key="2">
    <citation type="submission" date="2020-06" db="EMBL/GenBank/DDBJ databases">
        <title>Helianthus annuus Genome sequencing and assembly Release 2.</title>
        <authorList>
            <person name="Gouzy J."/>
            <person name="Langlade N."/>
            <person name="Munos S."/>
        </authorList>
    </citation>
    <scope>NUCLEOTIDE SEQUENCE</scope>
    <source>
        <tissue evidence="1">Leaves</tissue>
    </source>
</reference>
<evidence type="ECO:0000313" key="2">
    <source>
        <dbReference type="Proteomes" id="UP000215914"/>
    </source>
</evidence>
<protein>
    <submittedName>
        <fullName evidence="1">Uncharacterized protein</fullName>
    </submittedName>
</protein>
<dbReference type="EMBL" id="MNCJ02000326">
    <property type="protein sequence ID" value="KAF5782771.1"/>
    <property type="molecule type" value="Genomic_DNA"/>
</dbReference>
<proteinExistence type="predicted"/>
<comment type="caution">
    <text evidence="1">The sequence shown here is derived from an EMBL/GenBank/DDBJ whole genome shotgun (WGS) entry which is preliminary data.</text>
</comment>
<gene>
    <name evidence="1" type="ORF">HanXRQr2_Chr11g0500031</name>
</gene>
<accession>A0A9K3HQP2</accession>
<sequence>MKSSKQCFINGFFRIVSNESETSRPLCVVIIHHHHVGYCSELVKIGLEIVFGDRGCQTTNKDLFCANGTR</sequence>
<dbReference type="AlphaFoldDB" id="A0A9K3HQP2"/>
<dbReference type="Proteomes" id="UP000215914">
    <property type="component" value="Unassembled WGS sequence"/>
</dbReference>
<name>A0A9K3HQP2_HELAN</name>
<reference evidence="1" key="1">
    <citation type="journal article" date="2017" name="Nature">
        <title>The sunflower genome provides insights into oil metabolism, flowering and Asterid evolution.</title>
        <authorList>
            <person name="Badouin H."/>
            <person name="Gouzy J."/>
            <person name="Grassa C.J."/>
            <person name="Murat F."/>
            <person name="Staton S.E."/>
            <person name="Cottret L."/>
            <person name="Lelandais-Briere C."/>
            <person name="Owens G.L."/>
            <person name="Carrere S."/>
            <person name="Mayjonade B."/>
            <person name="Legrand L."/>
            <person name="Gill N."/>
            <person name="Kane N.C."/>
            <person name="Bowers J.E."/>
            <person name="Hubner S."/>
            <person name="Bellec A."/>
            <person name="Berard A."/>
            <person name="Berges H."/>
            <person name="Blanchet N."/>
            <person name="Boniface M.C."/>
            <person name="Brunel D."/>
            <person name="Catrice O."/>
            <person name="Chaidir N."/>
            <person name="Claudel C."/>
            <person name="Donnadieu C."/>
            <person name="Faraut T."/>
            <person name="Fievet G."/>
            <person name="Helmstetter N."/>
            <person name="King M."/>
            <person name="Knapp S.J."/>
            <person name="Lai Z."/>
            <person name="Le Paslier M.C."/>
            <person name="Lippi Y."/>
            <person name="Lorenzon L."/>
            <person name="Mandel J.R."/>
            <person name="Marage G."/>
            <person name="Marchand G."/>
            <person name="Marquand E."/>
            <person name="Bret-Mestries E."/>
            <person name="Morien E."/>
            <person name="Nambeesan S."/>
            <person name="Nguyen T."/>
            <person name="Pegot-Espagnet P."/>
            <person name="Pouilly N."/>
            <person name="Raftis F."/>
            <person name="Sallet E."/>
            <person name="Schiex T."/>
            <person name="Thomas J."/>
            <person name="Vandecasteele C."/>
            <person name="Vares D."/>
            <person name="Vear F."/>
            <person name="Vautrin S."/>
            <person name="Crespi M."/>
            <person name="Mangin B."/>
            <person name="Burke J.M."/>
            <person name="Salse J."/>
            <person name="Munos S."/>
            <person name="Vincourt P."/>
            <person name="Rieseberg L.H."/>
            <person name="Langlade N.B."/>
        </authorList>
    </citation>
    <scope>NUCLEOTIDE SEQUENCE</scope>
    <source>
        <tissue evidence="1">Leaves</tissue>
    </source>
</reference>
<keyword evidence="2" id="KW-1185">Reference proteome</keyword>
<dbReference type="Gramene" id="mRNA:HanXRQr2_Chr11g0500031">
    <property type="protein sequence ID" value="CDS:HanXRQr2_Chr11g0500031.1"/>
    <property type="gene ID" value="HanXRQr2_Chr11g0500031"/>
</dbReference>
<organism evidence="1 2">
    <name type="scientific">Helianthus annuus</name>
    <name type="common">Common sunflower</name>
    <dbReference type="NCBI Taxonomy" id="4232"/>
    <lineage>
        <taxon>Eukaryota</taxon>
        <taxon>Viridiplantae</taxon>
        <taxon>Streptophyta</taxon>
        <taxon>Embryophyta</taxon>
        <taxon>Tracheophyta</taxon>
        <taxon>Spermatophyta</taxon>
        <taxon>Magnoliopsida</taxon>
        <taxon>eudicotyledons</taxon>
        <taxon>Gunneridae</taxon>
        <taxon>Pentapetalae</taxon>
        <taxon>asterids</taxon>
        <taxon>campanulids</taxon>
        <taxon>Asterales</taxon>
        <taxon>Asteraceae</taxon>
        <taxon>Asteroideae</taxon>
        <taxon>Heliantheae alliance</taxon>
        <taxon>Heliantheae</taxon>
        <taxon>Helianthus</taxon>
    </lineage>
</organism>